<accession>A0A1W1YTZ6</accession>
<evidence type="ECO:0000313" key="2">
    <source>
        <dbReference type="Proteomes" id="UP000192738"/>
    </source>
</evidence>
<proteinExistence type="predicted"/>
<dbReference type="Proteomes" id="UP000192738">
    <property type="component" value="Unassembled WGS sequence"/>
</dbReference>
<sequence>MEENHEITELIKQLNNLGYFPYQIHSIIQEIVGNVNLNNLTLVQERELVKGLQSYIEFAIKCIKTC</sequence>
<dbReference type="EMBL" id="FWXI01000002">
    <property type="protein sequence ID" value="SMC39188.1"/>
    <property type="molecule type" value="Genomic_DNA"/>
</dbReference>
<protein>
    <submittedName>
        <fullName evidence="1">Uncharacterized protein</fullName>
    </submittedName>
</protein>
<dbReference type="STRING" id="112901.SAMN04488500_102157"/>
<gene>
    <name evidence="1" type="ORF">SAMN04488500_102157</name>
</gene>
<evidence type="ECO:0000313" key="1">
    <source>
        <dbReference type="EMBL" id="SMC39188.1"/>
    </source>
</evidence>
<organism evidence="1 2">
    <name type="scientific">Sporomusa malonica</name>
    <dbReference type="NCBI Taxonomy" id="112901"/>
    <lineage>
        <taxon>Bacteria</taxon>
        <taxon>Bacillati</taxon>
        <taxon>Bacillota</taxon>
        <taxon>Negativicutes</taxon>
        <taxon>Selenomonadales</taxon>
        <taxon>Sporomusaceae</taxon>
        <taxon>Sporomusa</taxon>
    </lineage>
</organism>
<keyword evidence="2" id="KW-1185">Reference proteome</keyword>
<reference evidence="1 2" key="1">
    <citation type="submission" date="2017-04" db="EMBL/GenBank/DDBJ databases">
        <authorList>
            <person name="Afonso C.L."/>
            <person name="Miller P.J."/>
            <person name="Scott M.A."/>
            <person name="Spackman E."/>
            <person name="Goraichik I."/>
            <person name="Dimitrov K.M."/>
            <person name="Suarez D.L."/>
            <person name="Swayne D.E."/>
        </authorList>
    </citation>
    <scope>NUCLEOTIDE SEQUENCE [LARGE SCALE GENOMIC DNA]</scope>
    <source>
        <strain evidence="1 2">DSM 5090</strain>
    </source>
</reference>
<name>A0A1W1YTZ6_9FIRM</name>
<dbReference type="AlphaFoldDB" id="A0A1W1YTZ6"/>